<dbReference type="SUPFAM" id="SSF54631">
    <property type="entry name" value="CBS-domain pair"/>
    <property type="match status" value="1"/>
</dbReference>
<dbReference type="EMBL" id="CP051177">
    <property type="protein sequence ID" value="QKX49504.1"/>
    <property type="molecule type" value="Genomic_DNA"/>
</dbReference>
<gene>
    <name evidence="4" type="ORF">HF394_02300</name>
</gene>
<proteinExistence type="predicted"/>
<reference evidence="5" key="2">
    <citation type="submission" date="2020-06" db="EMBL/GenBank/DDBJ databases">
        <title>Isolation of Planomicrobium glaciei.</title>
        <authorList>
            <person name="Malisova L."/>
            <person name="Safrankova R."/>
            <person name="Jakubu V."/>
            <person name="Spanelova P."/>
        </authorList>
    </citation>
    <scope>NUCLEOTIDE SEQUENCE [LARGE SCALE GENOMIC DNA]</scope>
    <source>
        <strain evidence="5">NRL-ATB46093</strain>
    </source>
</reference>
<dbReference type="InterPro" id="IPR046342">
    <property type="entry name" value="CBS_dom_sf"/>
</dbReference>
<evidence type="ECO:0000313" key="4">
    <source>
        <dbReference type="EMBL" id="QKX49504.1"/>
    </source>
</evidence>
<dbReference type="AlphaFoldDB" id="A0A7H8Q6B9"/>
<protein>
    <submittedName>
        <fullName evidence="4">CBS domain-containing protein</fullName>
    </submittedName>
</protein>
<dbReference type="PANTHER" id="PTHR43080">
    <property type="entry name" value="CBS DOMAIN-CONTAINING PROTEIN CBSX3, MITOCHONDRIAL"/>
    <property type="match status" value="1"/>
</dbReference>
<evidence type="ECO:0000256" key="1">
    <source>
        <dbReference type="ARBA" id="ARBA00023122"/>
    </source>
</evidence>
<name>A0A7H8Q6B9_9BACL</name>
<dbReference type="Proteomes" id="UP000509222">
    <property type="component" value="Chromosome"/>
</dbReference>
<dbReference type="Gene3D" id="3.10.580.10">
    <property type="entry name" value="CBS-domain"/>
    <property type="match status" value="1"/>
</dbReference>
<dbReference type="SMART" id="SM00116">
    <property type="entry name" value="CBS"/>
    <property type="match status" value="2"/>
</dbReference>
<dbReference type="CDD" id="cd04622">
    <property type="entry name" value="CBS_pair_HRP1_like"/>
    <property type="match status" value="1"/>
</dbReference>
<keyword evidence="5" id="KW-1185">Reference proteome</keyword>
<keyword evidence="1 2" id="KW-0129">CBS domain</keyword>
<dbReference type="RefSeq" id="WP_176293978.1">
    <property type="nucleotide sequence ID" value="NZ_CP051177.1"/>
</dbReference>
<dbReference type="Pfam" id="PF00571">
    <property type="entry name" value="CBS"/>
    <property type="match status" value="2"/>
</dbReference>
<evidence type="ECO:0000256" key="2">
    <source>
        <dbReference type="PROSITE-ProRule" id="PRU00703"/>
    </source>
</evidence>
<sequence length="140" mass="14959">MKVIDIMTTDVQTCTMDASLREIAGMMMDWDVGSIPVVENGRLAGIITDRDLVIRGIAADFGLDASVREILSADLVTGRPDMDLEEAADLMAEHQIRRLPIAEGDKLLGIVSLGDVAVKDPSDMHAGAAIEDISKPAEPS</sequence>
<organism evidence="4 5">
    <name type="scientific">Planococcus glaciei</name>
    <dbReference type="NCBI Taxonomy" id="459472"/>
    <lineage>
        <taxon>Bacteria</taxon>
        <taxon>Bacillati</taxon>
        <taxon>Bacillota</taxon>
        <taxon>Bacilli</taxon>
        <taxon>Bacillales</taxon>
        <taxon>Caryophanaceae</taxon>
        <taxon>Planococcus</taxon>
    </lineage>
</organism>
<evidence type="ECO:0000259" key="3">
    <source>
        <dbReference type="PROSITE" id="PS51371"/>
    </source>
</evidence>
<dbReference type="InterPro" id="IPR000644">
    <property type="entry name" value="CBS_dom"/>
</dbReference>
<accession>A0A7H8Q6B9</accession>
<dbReference type="InterPro" id="IPR051257">
    <property type="entry name" value="Diverse_CBS-Domain"/>
</dbReference>
<dbReference type="PROSITE" id="PS51371">
    <property type="entry name" value="CBS"/>
    <property type="match status" value="2"/>
</dbReference>
<reference evidence="4 5" key="1">
    <citation type="submission" date="2020-04" db="EMBL/GenBank/DDBJ databases">
        <authorList>
            <person name="Pajer P."/>
            <person name="Broz P."/>
        </authorList>
    </citation>
    <scope>NUCLEOTIDE SEQUENCE [LARGE SCALE GENOMIC DNA]</scope>
    <source>
        <strain evidence="5">NRL-ATB46093</strain>
    </source>
</reference>
<feature type="domain" description="CBS" evidence="3">
    <location>
        <begin position="71"/>
        <end position="127"/>
    </location>
</feature>
<feature type="domain" description="CBS" evidence="3">
    <location>
        <begin position="7"/>
        <end position="65"/>
    </location>
</feature>
<dbReference type="PANTHER" id="PTHR43080:SF2">
    <property type="entry name" value="CBS DOMAIN-CONTAINING PROTEIN"/>
    <property type="match status" value="1"/>
</dbReference>
<evidence type="ECO:0000313" key="5">
    <source>
        <dbReference type="Proteomes" id="UP000509222"/>
    </source>
</evidence>